<evidence type="ECO:0000256" key="6">
    <source>
        <dbReference type="ARBA" id="ARBA00023136"/>
    </source>
</evidence>
<feature type="transmembrane region" description="Helical" evidence="9">
    <location>
        <begin position="27"/>
        <end position="48"/>
    </location>
</feature>
<keyword evidence="6 9" id="KW-0472">Membrane</keyword>
<feature type="transmembrane region" description="Helical" evidence="9">
    <location>
        <begin position="378"/>
        <end position="399"/>
    </location>
</feature>
<evidence type="ECO:0000256" key="3">
    <source>
        <dbReference type="ARBA" id="ARBA00022679"/>
    </source>
</evidence>
<reference evidence="10 11" key="1">
    <citation type="submission" date="2019-06" db="EMBL/GenBank/DDBJ databases">
        <title>Whole genome shotgun sequence of Streptomyces spinoverrucosus NBRC 14228.</title>
        <authorList>
            <person name="Hosoyama A."/>
            <person name="Uohara A."/>
            <person name="Ohji S."/>
            <person name="Ichikawa N."/>
        </authorList>
    </citation>
    <scope>NUCLEOTIDE SEQUENCE [LARGE SCALE GENOMIC DNA]</scope>
    <source>
        <strain evidence="10 11">NBRC 14228</strain>
    </source>
</reference>
<accession>A0A4Y3VUG8</accession>
<dbReference type="Pfam" id="PF09594">
    <property type="entry name" value="GT87"/>
    <property type="match status" value="1"/>
</dbReference>
<keyword evidence="11" id="KW-1185">Reference proteome</keyword>
<gene>
    <name evidence="10" type="ORF">SSP24_75330</name>
</gene>
<evidence type="ECO:0000256" key="1">
    <source>
        <dbReference type="ARBA" id="ARBA00004651"/>
    </source>
</evidence>
<keyword evidence="3" id="KW-0808">Transferase</keyword>
<evidence type="ECO:0000256" key="8">
    <source>
        <dbReference type="SAM" id="MobiDB-lite"/>
    </source>
</evidence>
<dbReference type="EMBL" id="BJND01000084">
    <property type="protein sequence ID" value="GEC09878.1"/>
    <property type="molecule type" value="Genomic_DNA"/>
</dbReference>
<dbReference type="GO" id="GO:0016758">
    <property type="term" value="F:hexosyltransferase activity"/>
    <property type="evidence" value="ECO:0007669"/>
    <property type="project" value="InterPro"/>
</dbReference>
<evidence type="ECO:0000313" key="10">
    <source>
        <dbReference type="EMBL" id="GEC09878.1"/>
    </source>
</evidence>
<evidence type="ECO:0000256" key="2">
    <source>
        <dbReference type="ARBA" id="ARBA00022475"/>
    </source>
</evidence>
<feature type="transmembrane region" description="Helical" evidence="9">
    <location>
        <begin position="172"/>
        <end position="193"/>
    </location>
</feature>
<feature type="transmembrane region" description="Helical" evidence="9">
    <location>
        <begin position="346"/>
        <end position="366"/>
    </location>
</feature>
<dbReference type="InterPro" id="IPR018584">
    <property type="entry name" value="GT87"/>
</dbReference>
<evidence type="ECO:0000256" key="5">
    <source>
        <dbReference type="ARBA" id="ARBA00022989"/>
    </source>
</evidence>
<feature type="transmembrane region" description="Helical" evidence="9">
    <location>
        <begin position="101"/>
        <end position="121"/>
    </location>
</feature>
<comment type="subcellular location">
    <subcellularLocation>
        <location evidence="1">Cell membrane</location>
        <topology evidence="1">Multi-pass membrane protein</topology>
    </subcellularLocation>
</comment>
<feature type="transmembrane region" description="Helical" evidence="9">
    <location>
        <begin position="269"/>
        <end position="291"/>
    </location>
</feature>
<evidence type="ECO:0000256" key="9">
    <source>
        <dbReference type="SAM" id="Phobius"/>
    </source>
</evidence>
<comment type="similarity">
    <text evidence="7">Belongs to the glycosyltransferase 87 family.</text>
</comment>
<keyword evidence="4 9" id="KW-0812">Transmembrane</keyword>
<proteinExistence type="inferred from homology"/>
<feature type="region of interest" description="Disordered" evidence="8">
    <location>
        <begin position="411"/>
        <end position="432"/>
    </location>
</feature>
<protein>
    <submittedName>
        <fullName evidence="10">Membrane protein</fullName>
    </submittedName>
</protein>
<feature type="transmembrane region" description="Helical" evidence="9">
    <location>
        <begin position="133"/>
        <end position="152"/>
    </location>
</feature>
<keyword evidence="2" id="KW-1003">Cell membrane</keyword>
<organism evidence="10 11">
    <name type="scientific">Streptomyces spinoverrucosus</name>
    <dbReference type="NCBI Taxonomy" id="284043"/>
    <lineage>
        <taxon>Bacteria</taxon>
        <taxon>Bacillati</taxon>
        <taxon>Actinomycetota</taxon>
        <taxon>Actinomycetes</taxon>
        <taxon>Kitasatosporales</taxon>
        <taxon>Streptomycetaceae</taxon>
        <taxon>Streptomyces</taxon>
    </lineage>
</organism>
<comment type="caution">
    <text evidence="10">The sequence shown here is derived from an EMBL/GenBank/DDBJ whole genome shotgun (WGS) entry which is preliminary data.</text>
</comment>
<dbReference type="GO" id="GO:0005886">
    <property type="term" value="C:plasma membrane"/>
    <property type="evidence" value="ECO:0007669"/>
    <property type="project" value="UniProtKB-SubCell"/>
</dbReference>
<dbReference type="Proteomes" id="UP000317881">
    <property type="component" value="Unassembled WGS sequence"/>
</dbReference>
<evidence type="ECO:0000313" key="11">
    <source>
        <dbReference type="Proteomes" id="UP000317881"/>
    </source>
</evidence>
<feature type="transmembrane region" description="Helical" evidence="9">
    <location>
        <begin position="298"/>
        <end position="315"/>
    </location>
</feature>
<sequence length="502" mass="54497">MRISADPTQRKLTRVDRTDGTRSPTGLLALWGLTRLLLLLSVFKVYVFPGPDVTSDVSVIYQGWYEVLRTGTFPLDDVTWQYPPAAALAILSPALLFFLDYAQAFFVLAFLADLAVLALLLNAGLRPGRTVRGAWVWVVGVPLLGPTVYARYDVMVTAVAVAALLAGARRPRLMGALAGFGAMLKVWPVLLLIGAVRRRAWAAAAVTAGVLVALFALAMPGAFAFLTFQRDRGTEVESLGALVFHVARHFGWDGQVLLNYGSVEFLGPYVGVVSTAALALTGIAFGWLLLWRLRATRFVPHTLADAAFVAVLMFTTTSRVISPQYMVWLVGLAAVCLCFRRTGMRVPAALVLLASLVTMLEFPLWFSHVVASDPLGVTLLFVRNGLLVLATVVAARELWRTSVTRTDRRAAWTRTRRADPSTGPAGSLPGLRERLGEAEQVPGGVAERAVAHAVGLVHRLLQHLGARGADPLEGGVAVLRREQDAAQQALRHQLRQRLFVGR</sequence>
<evidence type="ECO:0000256" key="4">
    <source>
        <dbReference type="ARBA" id="ARBA00022692"/>
    </source>
</evidence>
<feature type="transmembrane region" description="Helical" evidence="9">
    <location>
        <begin position="321"/>
        <end position="339"/>
    </location>
</feature>
<feature type="transmembrane region" description="Helical" evidence="9">
    <location>
        <begin position="200"/>
        <end position="226"/>
    </location>
</feature>
<keyword evidence="5 9" id="KW-1133">Transmembrane helix</keyword>
<dbReference type="AlphaFoldDB" id="A0A4Y3VUG8"/>
<name>A0A4Y3VUG8_9ACTN</name>
<evidence type="ECO:0000256" key="7">
    <source>
        <dbReference type="ARBA" id="ARBA00024033"/>
    </source>
</evidence>